<feature type="domain" description="Multidrug resistance protein MdtA-like barrel-sandwich hybrid" evidence="3">
    <location>
        <begin position="50"/>
        <end position="231"/>
    </location>
</feature>
<feature type="transmembrane region" description="Helical" evidence="2">
    <location>
        <begin position="12"/>
        <end position="34"/>
    </location>
</feature>
<dbReference type="PANTHER" id="PTHR30367:SF1">
    <property type="entry name" value="MULTIDRUG RESISTANCE PROTEIN MDTN"/>
    <property type="match status" value="1"/>
</dbReference>
<dbReference type="OrthoDB" id="5645220at2"/>
<dbReference type="EMBL" id="LNXT01000048">
    <property type="protein sequence ID" value="KTC68159.1"/>
    <property type="molecule type" value="Genomic_DNA"/>
</dbReference>
<evidence type="ECO:0000313" key="8">
    <source>
        <dbReference type="Proteomes" id="UP000255066"/>
    </source>
</evidence>
<organism evidence="6 8">
    <name type="scientific">Legionella birminghamensis</name>
    <dbReference type="NCBI Taxonomy" id="28083"/>
    <lineage>
        <taxon>Bacteria</taxon>
        <taxon>Pseudomonadati</taxon>
        <taxon>Pseudomonadota</taxon>
        <taxon>Gammaproteobacteria</taxon>
        <taxon>Legionellales</taxon>
        <taxon>Legionellaceae</taxon>
        <taxon>Legionella</taxon>
    </lineage>
</organism>
<evidence type="ECO:0000259" key="4">
    <source>
        <dbReference type="Pfam" id="PF25963"/>
    </source>
</evidence>
<dbReference type="AlphaFoldDB" id="A0A378I933"/>
<dbReference type="Pfam" id="PF25917">
    <property type="entry name" value="BSH_RND"/>
    <property type="match status" value="1"/>
</dbReference>
<evidence type="ECO:0000256" key="1">
    <source>
        <dbReference type="ARBA" id="ARBA00009477"/>
    </source>
</evidence>
<keyword evidence="2" id="KW-1133">Transmembrane helix</keyword>
<evidence type="ECO:0000259" key="3">
    <source>
        <dbReference type="Pfam" id="PF25917"/>
    </source>
</evidence>
<accession>A0A378I933</accession>
<dbReference type="InterPro" id="IPR058625">
    <property type="entry name" value="MdtA-like_BSH"/>
</dbReference>
<evidence type="ECO:0000313" key="6">
    <source>
        <dbReference type="EMBL" id="STX31131.1"/>
    </source>
</evidence>
<proteinExistence type="inferred from homology"/>
<keyword evidence="2" id="KW-0472">Membrane</keyword>
<reference evidence="5 7" key="1">
    <citation type="submission" date="2015-11" db="EMBL/GenBank/DDBJ databases">
        <title>Genomic analysis of 38 Legionella species identifies large and diverse effector repertoires.</title>
        <authorList>
            <person name="Burstein D."/>
            <person name="Amaro F."/>
            <person name="Zusman T."/>
            <person name="Lifshitz Z."/>
            <person name="Cohen O."/>
            <person name="Gilbert J.A."/>
            <person name="Pupko T."/>
            <person name="Shuman H.A."/>
            <person name="Segal G."/>
        </authorList>
    </citation>
    <scope>NUCLEOTIDE SEQUENCE [LARGE SCALE GENOMIC DNA]</scope>
    <source>
        <strain evidence="5 7">CDC#1407-AL-14</strain>
    </source>
</reference>
<comment type="similarity">
    <text evidence="1">Belongs to the membrane fusion protein (MFP) (TC 8.A.1) family.</text>
</comment>
<evidence type="ECO:0000256" key="2">
    <source>
        <dbReference type="SAM" id="Phobius"/>
    </source>
</evidence>
<name>A0A378I933_9GAMM</name>
<dbReference type="Gene3D" id="2.40.50.100">
    <property type="match status" value="1"/>
</dbReference>
<gene>
    <name evidence="6" type="primary">emrA</name>
    <name evidence="5" type="ORF">Lbir_2761</name>
    <name evidence="6" type="ORF">NCTC12437_00901</name>
</gene>
<dbReference type="InterPro" id="IPR050393">
    <property type="entry name" value="MFP_Efflux_Pump"/>
</dbReference>
<reference evidence="6 8" key="2">
    <citation type="submission" date="2018-06" db="EMBL/GenBank/DDBJ databases">
        <authorList>
            <consortium name="Pathogen Informatics"/>
            <person name="Doyle S."/>
        </authorList>
    </citation>
    <scope>NUCLEOTIDE SEQUENCE [LARGE SCALE GENOMIC DNA]</scope>
    <source>
        <strain evidence="6 8">NCTC12437</strain>
    </source>
</reference>
<evidence type="ECO:0000313" key="7">
    <source>
        <dbReference type="Proteomes" id="UP000054735"/>
    </source>
</evidence>
<sequence>MVLALRDRLSAFQYWPHVITVSIIVLAVAGYRYFAYYDTRSNDAYVSANIINMASLVSGPISEIYVVENQRVKKGDKLITIDPRPYLYALNKAKAQYKMAKITYANEKLGIQVAEEELRQSKSMLALSQDHLRRYQKLQQHGDLAEIQLINTEAKISEQQAIVLAAMQKLRIAQQNFDDNAIKAALAEVNKAQYLYDHTTVVAPTDGYITNFNLRKGQYIRTGEGLFALVDTSYWWIVTRYRETSIRLIKPGDKAKIYLDMYPGKTFHGHVESIGWGINRVQAGQVAPSTLAYLEATEDWIKIAQRFPVRIAIDDISEEYPLRIGASATTITYPVKK</sequence>
<dbReference type="PANTHER" id="PTHR30367">
    <property type="entry name" value="P-HYDROXYBENZOIC ACID EFFLUX PUMP SUBUNIT AAEA-RELATED"/>
    <property type="match status" value="1"/>
</dbReference>
<feature type="transmembrane region" description="Helical" evidence="2">
    <location>
        <begin position="46"/>
        <end position="67"/>
    </location>
</feature>
<dbReference type="Pfam" id="PF25963">
    <property type="entry name" value="Beta-barrel_AAEA"/>
    <property type="match status" value="1"/>
</dbReference>
<protein>
    <submittedName>
        <fullName evidence="5">Hemolysin D</fullName>
    </submittedName>
    <submittedName>
        <fullName evidence="6">Multidrug efflux system</fullName>
    </submittedName>
</protein>
<dbReference type="Gene3D" id="2.40.30.170">
    <property type="match status" value="1"/>
</dbReference>
<dbReference type="InterPro" id="IPR058634">
    <property type="entry name" value="AaeA-lik-b-barrel"/>
</dbReference>
<dbReference type="SUPFAM" id="SSF111369">
    <property type="entry name" value="HlyD-like secretion proteins"/>
    <property type="match status" value="1"/>
</dbReference>
<keyword evidence="2" id="KW-0812">Transmembrane</keyword>
<dbReference type="STRING" id="28083.Lbir_2761"/>
<keyword evidence="7" id="KW-1185">Reference proteome</keyword>
<dbReference type="Proteomes" id="UP000054735">
    <property type="component" value="Unassembled WGS sequence"/>
</dbReference>
<dbReference type="Proteomes" id="UP000255066">
    <property type="component" value="Unassembled WGS sequence"/>
</dbReference>
<dbReference type="EMBL" id="UGNW01000001">
    <property type="protein sequence ID" value="STX31131.1"/>
    <property type="molecule type" value="Genomic_DNA"/>
</dbReference>
<evidence type="ECO:0000313" key="5">
    <source>
        <dbReference type="EMBL" id="KTC68159.1"/>
    </source>
</evidence>
<feature type="domain" description="p-hydroxybenzoic acid efflux pump subunit AaeA-like beta-barrel" evidence="4">
    <location>
        <begin position="237"/>
        <end position="330"/>
    </location>
</feature>